<dbReference type="EMBL" id="NWSH01003288">
    <property type="protein sequence ID" value="PCG66617.1"/>
    <property type="molecule type" value="Genomic_DNA"/>
</dbReference>
<protein>
    <submittedName>
        <fullName evidence="2">Uncharacterized protein</fullName>
    </submittedName>
</protein>
<accession>A0A2A4J396</accession>
<evidence type="ECO:0000256" key="1">
    <source>
        <dbReference type="SAM" id="MobiDB-lite"/>
    </source>
</evidence>
<feature type="compositionally biased region" description="Low complexity" evidence="1">
    <location>
        <begin position="83"/>
        <end position="96"/>
    </location>
</feature>
<gene>
    <name evidence="2" type="ORF">B5V51_7458</name>
</gene>
<reference evidence="2" key="1">
    <citation type="submission" date="2017-09" db="EMBL/GenBank/DDBJ databases">
        <title>Contemporary evolution of a Lepidopteran species, Heliothis virescens, in response to modern agricultural practices.</title>
        <authorList>
            <person name="Fritz M.L."/>
            <person name="Deyonke A.M."/>
            <person name="Papanicolaou A."/>
            <person name="Micinski S."/>
            <person name="Westbrook J."/>
            <person name="Gould F."/>
        </authorList>
    </citation>
    <scope>NUCLEOTIDE SEQUENCE [LARGE SCALE GENOMIC DNA]</scope>
    <source>
        <strain evidence="2">HvINT-</strain>
        <tissue evidence="2">Whole body</tissue>
    </source>
</reference>
<name>A0A2A4J396_HELVI</name>
<evidence type="ECO:0000313" key="2">
    <source>
        <dbReference type="EMBL" id="PCG66617.1"/>
    </source>
</evidence>
<feature type="region of interest" description="Disordered" evidence="1">
    <location>
        <begin position="65"/>
        <end position="127"/>
    </location>
</feature>
<organism evidence="2">
    <name type="scientific">Heliothis virescens</name>
    <name type="common">Tobacco budworm moth</name>
    <dbReference type="NCBI Taxonomy" id="7102"/>
    <lineage>
        <taxon>Eukaryota</taxon>
        <taxon>Metazoa</taxon>
        <taxon>Ecdysozoa</taxon>
        <taxon>Arthropoda</taxon>
        <taxon>Hexapoda</taxon>
        <taxon>Insecta</taxon>
        <taxon>Pterygota</taxon>
        <taxon>Neoptera</taxon>
        <taxon>Endopterygota</taxon>
        <taxon>Lepidoptera</taxon>
        <taxon>Glossata</taxon>
        <taxon>Ditrysia</taxon>
        <taxon>Noctuoidea</taxon>
        <taxon>Noctuidae</taxon>
        <taxon>Heliothinae</taxon>
        <taxon>Heliothis</taxon>
    </lineage>
</organism>
<dbReference type="AlphaFoldDB" id="A0A2A4J396"/>
<proteinExistence type="predicted"/>
<sequence>MWTVRCPCAGAPGRAIALAGALTRSCRSAQLVERHCGACWGCAATWPFRAPYSLGSRLGAVLAEAASPHHSAPDPMTRPTPSAPALATLPPATQPRYDLAAPPATSHGDELGPAGRLSPRRPFLLRA</sequence>
<comment type="caution">
    <text evidence="2">The sequence shown here is derived from an EMBL/GenBank/DDBJ whole genome shotgun (WGS) entry which is preliminary data.</text>
</comment>